<evidence type="ECO:0008006" key="4">
    <source>
        <dbReference type="Google" id="ProtNLM"/>
    </source>
</evidence>
<gene>
    <name evidence="2" type="ORF">BQ4739_LOCUS18708</name>
</gene>
<sequence length="494" mass="52266">MRRASHLLASALGRSRAPCVASCTEAAALACFQQSSTSSTWRQQQQQVLGRHALLNAARQATQQQLLHEQAQQGTWRFPAQHLLLAHQRCFSSSSAQASSNAGGSDAGSGSGGAAGGADALQASMDKLVDTAVALVEENRLQQATQVLQQGIELLASTFPDRPELSELHNQAALLLLFGGQHEEAAKHAQQALEITQRFFGPAHPLTGHRLLRLGTIRVAAGQLQEAQPLLAAATDMLSKQAEDPSLSEGLFYLHVLAVAAADSPQEVAASTAGLQDSFKHMLATLGAESMIVRLALAAHSKQVGVALDGSLALGEAAFKQHISLQELQDAGSAELGLTLYQLATTYYAHDMLQDAGPALQRGSALLRAHYPAEHDLVQLCKHRLGMVCAAGRDYRSATLLLGETLQHYRQQQQGHPLAHEAELGLAMARVKGLDPRMPKADKDTAVGEALQQMRAALAGMATALGAEHLLVTGGSRYLAQLAVMTGHAAPQGS</sequence>
<feature type="region of interest" description="Disordered" evidence="1">
    <location>
        <begin position="96"/>
        <end position="117"/>
    </location>
</feature>
<dbReference type="Pfam" id="PF13424">
    <property type="entry name" value="TPR_12"/>
    <property type="match status" value="1"/>
</dbReference>
<protein>
    <recommendedName>
        <fullName evidence="4">MalT-like TPR region domain-containing protein</fullName>
    </recommendedName>
</protein>
<dbReference type="AlphaFoldDB" id="A0A383WLV0"/>
<name>A0A383WLV0_TETOB</name>
<accession>A0A383WLV0</accession>
<dbReference type="STRING" id="3088.A0A383WLV0"/>
<dbReference type="SUPFAM" id="SSF48452">
    <property type="entry name" value="TPR-like"/>
    <property type="match status" value="1"/>
</dbReference>
<dbReference type="Gene3D" id="1.25.40.10">
    <property type="entry name" value="Tetratricopeptide repeat domain"/>
    <property type="match status" value="1"/>
</dbReference>
<organism evidence="2 3">
    <name type="scientific">Tetradesmus obliquus</name>
    <name type="common">Green alga</name>
    <name type="synonym">Acutodesmus obliquus</name>
    <dbReference type="NCBI Taxonomy" id="3088"/>
    <lineage>
        <taxon>Eukaryota</taxon>
        <taxon>Viridiplantae</taxon>
        <taxon>Chlorophyta</taxon>
        <taxon>core chlorophytes</taxon>
        <taxon>Chlorophyceae</taxon>
        <taxon>CS clade</taxon>
        <taxon>Sphaeropleales</taxon>
        <taxon>Scenedesmaceae</taxon>
        <taxon>Tetradesmus</taxon>
    </lineage>
</organism>
<reference evidence="2 3" key="1">
    <citation type="submission" date="2016-10" db="EMBL/GenBank/DDBJ databases">
        <authorList>
            <person name="Cai Z."/>
        </authorList>
    </citation>
    <scope>NUCLEOTIDE SEQUENCE [LARGE SCALE GENOMIC DNA]</scope>
</reference>
<keyword evidence="3" id="KW-1185">Reference proteome</keyword>
<feature type="compositionally biased region" description="Gly residues" evidence="1">
    <location>
        <begin position="105"/>
        <end position="116"/>
    </location>
</feature>
<dbReference type="EMBL" id="FNXT01001320">
    <property type="protein sequence ID" value="SZX78425.1"/>
    <property type="molecule type" value="Genomic_DNA"/>
</dbReference>
<evidence type="ECO:0000313" key="2">
    <source>
        <dbReference type="EMBL" id="SZX78425.1"/>
    </source>
</evidence>
<dbReference type="Proteomes" id="UP000256970">
    <property type="component" value="Unassembled WGS sequence"/>
</dbReference>
<proteinExistence type="predicted"/>
<evidence type="ECO:0000256" key="1">
    <source>
        <dbReference type="SAM" id="MobiDB-lite"/>
    </source>
</evidence>
<evidence type="ECO:0000313" key="3">
    <source>
        <dbReference type="Proteomes" id="UP000256970"/>
    </source>
</evidence>
<dbReference type="InterPro" id="IPR011990">
    <property type="entry name" value="TPR-like_helical_dom_sf"/>
</dbReference>